<dbReference type="Pfam" id="PF14690">
    <property type="entry name" value="Zn_ribbon_ISL3"/>
    <property type="match status" value="1"/>
</dbReference>
<dbReference type="InterPro" id="IPR029261">
    <property type="entry name" value="Transposase_Znf"/>
</dbReference>
<dbReference type="NCBIfam" id="NF033550">
    <property type="entry name" value="transpos_ISL3"/>
    <property type="match status" value="1"/>
</dbReference>
<dbReference type="EMBL" id="MSSM01000078">
    <property type="protein sequence ID" value="RXT16871.1"/>
    <property type="molecule type" value="Genomic_DNA"/>
</dbReference>
<dbReference type="InterPro" id="IPR002560">
    <property type="entry name" value="Transposase_DDE"/>
</dbReference>
<name>A0A4Q1TG16_9LACO</name>
<dbReference type="Pfam" id="PF01610">
    <property type="entry name" value="DDE_Tnp_ISL3"/>
    <property type="match status" value="1"/>
</dbReference>
<dbReference type="RefSeq" id="WP_129302972.1">
    <property type="nucleotide sequence ID" value="NZ_MSSM01000078.1"/>
</dbReference>
<evidence type="ECO:0000313" key="3">
    <source>
        <dbReference type="EMBL" id="RXT16871.1"/>
    </source>
</evidence>
<evidence type="ECO:0000259" key="2">
    <source>
        <dbReference type="Pfam" id="PF14690"/>
    </source>
</evidence>
<comment type="caution">
    <text evidence="3">The sequence shown here is derived from an EMBL/GenBank/DDBJ whole genome shotgun (WGS) entry which is preliminary data.</text>
</comment>
<gene>
    <name evidence="3" type="ORF">BVJ53_14545</name>
</gene>
<dbReference type="AlphaFoldDB" id="A0A4Q1TG16"/>
<dbReference type="Proteomes" id="UP000290475">
    <property type="component" value="Unassembled WGS sequence"/>
</dbReference>
<evidence type="ECO:0000259" key="1">
    <source>
        <dbReference type="Pfam" id="PF01610"/>
    </source>
</evidence>
<organism evidence="3 4">
    <name type="scientific">Lacticaseibacillus chiayiensis</name>
    <dbReference type="NCBI Taxonomy" id="2100821"/>
    <lineage>
        <taxon>Bacteria</taxon>
        <taxon>Bacillati</taxon>
        <taxon>Bacillota</taxon>
        <taxon>Bacilli</taxon>
        <taxon>Lactobacillales</taxon>
        <taxon>Lactobacillaceae</taxon>
        <taxon>Lacticaseibacillus</taxon>
    </lineage>
</organism>
<accession>A0A4Q1TG16</accession>
<dbReference type="InterPro" id="IPR047951">
    <property type="entry name" value="Transpos_ISL3"/>
</dbReference>
<protein>
    <submittedName>
        <fullName evidence="3">ISL3 family transposase</fullName>
    </submittedName>
</protein>
<feature type="domain" description="Transposase IS204/IS1001/IS1096/IS1165 zinc-finger" evidence="2">
    <location>
        <begin position="49"/>
        <end position="93"/>
    </location>
</feature>
<feature type="domain" description="Transposase IS204/IS1001/IS1096/IS1165 DDE" evidence="1">
    <location>
        <begin position="162"/>
        <end position="409"/>
    </location>
</feature>
<dbReference type="PANTHER" id="PTHR33498:SF1">
    <property type="entry name" value="TRANSPOSASE FOR INSERTION SEQUENCE ELEMENT IS1557"/>
    <property type="match status" value="1"/>
</dbReference>
<evidence type="ECO:0000313" key="4">
    <source>
        <dbReference type="Proteomes" id="UP000290475"/>
    </source>
</evidence>
<sequence length="414" mass="47663">MSQYDPTLSVLGIPDHNIKVAFVRHEYRGNGVRRRQYHVIDAELTYRLTRCPLCGFEALHPNGFYTAHVRVLNGVEIPTVIDLHKQRWRCHNCYHTVSAKTPLVQPNHTIAAHMTERIMKLAHERLPVKTIAHIIGISASSVQRIIDQNLKLRPARRLPTRLCFDEFRSTHGMMSFICLDADSHRLIALLGDRFNRTIKNFFIAHYSLAERTRVQTVTMDMNAAYQTIIHEVFPKAQVVIDRFHIIQLAARALDQVRVQALKQLDDKHSRPYKIMKTNWRLFHQTAPDAKHKQFLFGLNEYVTQQEAIDIALDTEPKLKQTYETYLALHDALMVKKHPAELANLLATYEPNGTAMDMTIATLKRHKVAVLAAVTSPYSNGPIEGVNRLIKSLKRSCFGFKNQLNFFKRIYQITA</sequence>
<proteinExistence type="predicted"/>
<dbReference type="PANTHER" id="PTHR33498">
    <property type="entry name" value="TRANSPOSASE FOR INSERTION SEQUENCE ELEMENT IS1557"/>
    <property type="match status" value="1"/>
</dbReference>
<reference evidence="3 4" key="1">
    <citation type="submission" date="2017-01" db="EMBL/GenBank/DDBJ databases">
        <title>Lactobacillus chiayiensis sp. nov., a lactic acid bacterium isolated from compost.</title>
        <authorList>
            <person name="Huang C.-H."/>
        </authorList>
    </citation>
    <scope>NUCLEOTIDE SEQUENCE [LARGE SCALE GENOMIC DNA]</scope>
    <source>
        <strain evidence="4">chh01</strain>
    </source>
</reference>